<keyword evidence="2" id="KW-1185">Reference proteome</keyword>
<comment type="caution">
    <text evidence="1">The sequence shown here is derived from an EMBL/GenBank/DDBJ whole genome shotgun (WGS) entry which is preliminary data.</text>
</comment>
<gene>
    <name evidence="1" type="ORF">RM530_06110</name>
</gene>
<name>A0ABU2WGE0_9GAMM</name>
<dbReference type="EMBL" id="JAVRIC010000006">
    <property type="protein sequence ID" value="MDT0496939.1"/>
    <property type="molecule type" value="Genomic_DNA"/>
</dbReference>
<dbReference type="RefSeq" id="WP_311364333.1">
    <property type="nucleotide sequence ID" value="NZ_JAVRIC010000006.1"/>
</dbReference>
<dbReference type="Proteomes" id="UP001254608">
    <property type="component" value="Unassembled WGS sequence"/>
</dbReference>
<evidence type="ECO:0000313" key="1">
    <source>
        <dbReference type="EMBL" id="MDT0496939.1"/>
    </source>
</evidence>
<sequence>MKNYITPAEVWADPYVECLGRVRTPLIESRVADAVPAPVSSKAAA</sequence>
<accession>A0ABU2WGE0</accession>
<organism evidence="1 2">
    <name type="scientific">Banduia mediterranea</name>
    <dbReference type="NCBI Taxonomy" id="3075609"/>
    <lineage>
        <taxon>Bacteria</taxon>
        <taxon>Pseudomonadati</taxon>
        <taxon>Pseudomonadota</taxon>
        <taxon>Gammaproteobacteria</taxon>
        <taxon>Nevskiales</taxon>
        <taxon>Algiphilaceae</taxon>
        <taxon>Banduia</taxon>
    </lineage>
</organism>
<proteinExistence type="predicted"/>
<protein>
    <submittedName>
        <fullName evidence="1">Uncharacterized protein</fullName>
    </submittedName>
</protein>
<evidence type="ECO:0000313" key="2">
    <source>
        <dbReference type="Proteomes" id="UP001254608"/>
    </source>
</evidence>
<reference evidence="1 2" key="1">
    <citation type="submission" date="2023-09" db="EMBL/GenBank/DDBJ databases">
        <authorList>
            <person name="Rey-Velasco X."/>
        </authorList>
    </citation>
    <scope>NUCLEOTIDE SEQUENCE [LARGE SCALE GENOMIC DNA]</scope>
    <source>
        <strain evidence="1 2">W345</strain>
    </source>
</reference>